<name>A0ABP2TEN2_9LEPT</name>
<dbReference type="Proteomes" id="UP000012099">
    <property type="component" value="Unassembled WGS sequence"/>
</dbReference>
<dbReference type="EMBL" id="AHMH02000052">
    <property type="protein sequence ID" value="EMN01493.1"/>
    <property type="molecule type" value="Genomic_DNA"/>
</dbReference>
<comment type="caution">
    <text evidence="1">The sequence shown here is derived from an EMBL/GenBank/DDBJ whole genome shotgun (WGS) entry which is preliminary data.</text>
</comment>
<protein>
    <submittedName>
        <fullName evidence="1">Uncharacterized protein</fullName>
    </submittedName>
</protein>
<organism evidence="1 2">
    <name type="scientific">Leptospira noguchii str. 2007001578</name>
    <dbReference type="NCBI Taxonomy" id="1049974"/>
    <lineage>
        <taxon>Bacteria</taxon>
        <taxon>Pseudomonadati</taxon>
        <taxon>Spirochaetota</taxon>
        <taxon>Spirochaetia</taxon>
        <taxon>Leptospirales</taxon>
        <taxon>Leptospiraceae</taxon>
        <taxon>Leptospira</taxon>
    </lineage>
</organism>
<accession>A0ABP2TEN2</accession>
<proteinExistence type="predicted"/>
<evidence type="ECO:0000313" key="1">
    <source>
        <dbReference type="EMBL" id="EMN01493.1"/>
    </source>
</evidence>
<reference evidence="1 2" key="1">
    <citation type="submission" date="2013-01" db="EMBL/GenBank/DDBJ databases">
        <authorList>
            <person name="Harkins D.M."/>
            <person name="Durkin A.S."/>
            <person name="Brinkac L.M."/>
            <person name="Haft D.H."/>
            <person name="Selengut J.D."/>
            <person name="Sanka R."/>
            <person name="DePew J."/>
            <person name="Purushe J."/>
            <person name="Whelen A.C."/>
            <person name="Vinetz J.M."/>
            <person name="Sutton G.G."/>
            <person name="Nierman W.C."/>
            <person name="Fouts D.E."/>
        </authorList>
    </citation>
    <scope>NUCLEOTIDE SEQUENCE [LARGE SCALE GENOMIC DNA]</scope>
    <source>
        <strain evidence="1 2">2007001578</strain>
    </source>
</reference>
<evidence type="ECO:0000313" key="2">
    <source>
        <dbReference type="Proteomes" id="UP000012099"/>
    </source>
</evidence>
<keyword evidence="2" id="KW-1185">Reference proteome</keyword>
<gene>
    <name evidence="1" type="ORF">LEP1GSC035_4085</name>
</gene>
<sequence length="38" mass="4727">MNISEFMIFWLSIQNDPGKNNKIKEKVRNQLRKTFYFF</sequence>